<dbReference type="PANTHER" id="PTHR33076">
    <property type="entry name" value="NON-SPECIFIC LIPID-TRANSFER PROTEIN 2-RELATED"/>
    <property type="match status" value="1"/>
</dbReference>
<dbReference type="Pfam" id="PF00234">
    <property type="entry name" value="Tryp_alpha_amyl"/>
    <property type="match status" value="1"/>
</dbReference>
<dbReference type="SMART" id="SM00499">
    <property type="entry name" value="AAI"/>
    <property type="match status" value="1"/>
</dbReference>
<dbReference type="EMBL" id="JAAIUW010000001">
    <property type="protein sequence ID" value="KAF7845221.1"/>
    <property type="molecule type" value="Genomic_DNA"/>
</dbReference>
<evidence type="ECO:0000259" key="6">
    <source>
        <dbReference type="SMART" id="SM00499"/>
    </source>
</evidence>
<protein>
    <recommendedName>
        <fullName evidence="4">Non-specific lipid-transfer protein</fullName>
    </recommendedName>
</protein>
<comment type="similarity">
    <text evidence="1 4">Belongs to the plant LTP family.</text>
</comment>
<proteinExistence type="inferred from homology"/>
<organism evidence="7 8">
    <name type="scientific">Senna tora</name>
    <dbReference type="NCBI Taxonomy" id="362788"/>
    <lineage>
        <taxon>Eukaryota</taxon>
        <taxon>Viridiplantae</taxon>
        <taxon>Streptophyta</taxon>
        <taxon>Embryophyta</taxon>
        <taxon>Tracheophyta</taxon>
        <taxon>Spermatophyta</taxon>
        <taxon>Magnoliopsida</taxon>
        <taxon>eudicotyledons</taxon>
        <taxon>Gunneridae</taxon>
        <taxon>Pentapetalae</taxon>
        <taxon>rosids</taxon>
        <taxon>fabids</taxon>
        <taxon>Fabales</taxon>
        <taxon>Fabaceae</taxon>
        <taxon>Caesalpinioideae</taxon>
        <taxon>Cassia clade</taxon>
        <taxon>Senna</taxon>
    </lineage>
</organism>
<dbReference type="SUPFAM" id="SSF47699">
    <property type="entry name" value="Bifunctional inhibitor/lipid-transfer protein/seed storage 2S albumin"/>
    <property type="match status" value="1"/>
</dbReference>
<dbReference type="InterPro" id="IPR000528">
    <property type="entry name" value="Plant_nsLTP"/>
</dbReference>
<feature type="domain" description="Bifunctional inhibitor/plant lipid transfer protein/seed storage helical" evidence="6">
    <location>
        <begin position="31"/>
        <end position="116"/>
    </location>
</feature>
<evidence type="ECO:0000256" key="1">
    <source>
        <dbReference type="ARBA" id="ARBA00009748"/>
    </source>
</evidence>
<dbReference type="OrthoDB" id="1373057at2759"/>
<sequence length="120" mass="12338">MASSMVVKVVCLGVVVCMVLGAPLAHGAITCGQVASTLLPCVSYLRNPGATVPSPCCAGVQALNNQAKTTSDRQAACKCIKQIIQSIPNLNPNLLANLPGKCGVNLPYKISPSLDCSTIK</sequence>
<comment type="caution">
    <text evidence="7">The sequence shown here is derived from an EMBL/GenBank/DDBJ whole genome shotgun (WGS) entry which is preliminary data.</text>
</comment>
<dbReference type="Gene3D" id="1.10.110.10">
    <property type="entry name" value="Plant lipid-transfer and hydrophobic proteins"/>
    <property type="match status" value="1"/>
</dbReference>
<evidence type="ECO:0000256" key="5">
    <source>
        <dbReference type="SAM" id="SignalP"/>
    </source>
</evidence>
<dbReference type="GO" id="GO:0008289">
    <property type="term" value="F:lipid binding"/>
    <property type="evidence" value="ECO:0007669"/>
    <property type="project" value="UniProtKB-KW"/>
</dbReference>
<comment type="function">
    <text evidence="4">Plant non-specific lipid-transfer proteins transfer phospholipids as well as galactolipids across membranes. May play a role in wax or cutin deposition in the cell walls of expanding epidermal cells and certain secretory tissues.</text>
</comment>
<keyword evidence="4" id="KW-0446">Lipid-binding</keyword>
<feature type="signal peptide" evidence="5">
    <location>
        <begin position="1"/>
        <end position="21"/>
    </location>
</feature>
<gene>
    <name evidence="7" type="ORF">G2W53_002126</name>
</gene>
<dbReference type="PRINTS" id="PR00382">
    <property type="entry name" value="LIPIDTRNSFER"/>
</dbReference>
<evidence type="ECO:0000313" key="8">
    <source>
        <dbReference type="Proteomes" id="UP000634136"/>
    </source>
</evidence>
<feature type="chain" id="PRO_5032552211" description="Non-specific lipid-transfer protein" evidence="5">
    <location>
        <begin position="22"/>
        <end position="120"/>
    </location>
</feature>
<evidence type="ECO:0000313" key="7">
    <source>
        <dbReference type="EMBL" id="KAF7845221.1"/>
    </source>
</evidence>
<evidence type="ECO:0000256" key="3">
    <source>
        <dbReference type="ARBA" id="ARBA00023157"/>
    </source>
</evidence>
<evidence type="ECO:0000256" key="2">
    <source>
        <dbReference type="ARBA" id="ARBA00022448"/>
    </source>
</evidence>
<dbReference type="GO" id="GO:0006869">
    <property type="term" value="P:lipid transport"/>
    <property type="evidence" value="ECO:0007669"/>
    <property type="project" value="InterPro"/>
</dbReference>
<dbReference type="PROSITE" id="PS00597">
    <property type="entry name" value="PLANT_LTP"/>
    <property type="match status" value="1"/>
</dbReference>
<keyword evidence="8" id="KW-1185">Reference proteome</keyword>
<evidence type="ECO:0000256" key="4">
    <source>
        <dbReference type="RuleBase" id="RU000628"/>
    </source>
</evidence>
<accession>A0A835CKX1</accession>
<dbReference type="AlphaFoldDB" id="A0A835CKX1"/>
<name>A0A835CKX1_9FABA</name>
<keyword evidence="5" id="KW-0732">Signal</keyword>
<dbReference type="FunFam" id="1.10.110.10:FF:000002">
    <property type="entry name" value="Non-specific lipid-transfer protein"/>
    <property type="match status" value="1"/>
</dbReference>
<reference evidence="7" key="1">
    <citation type="submission" date="2020-09" db="EMBL/GenBank/DDBJ databases">
        <title>Genome-Enabled Discovery of Anthraquinone Biosynthesis in Senna tora.</title>
        <authorList>
            <person name="Kang S.-H."/>
            <person name="Pandey R.P."/>
            <person name="Lee C.-M."/>
            <person name="Sim J.-S."/>
            <person name="Jeong J.-T."/>
            <person name="Choi B.-S."/>
            <person name="Jung M."/>
            <person name="Ginzburg D."/>
            <person name="Zhao K."/>
            <person name="Won S.Y."/>
            <person name="Oh T.-J."/>
            <person name="Yu Y."/>
            <person name="Kim N.-H."/>
            <person name="Lee O.R."/>
            <person name="Lee T.-H."/>
            <person name="Bashyal P."/>
            <person name="Kim T.-S."/>
            <person name="Lee W.-H."/>
            <person name="Kawkins C."/>
            <person name="Kim C.-K."/>
            <person name="Kim J.S."/>
            <person name="Ahn B.O."/>
            <person name="Rhee S.Y."/>
            <person name="Sohng J.K."/>
        </authorList>
    </citation>
    <scope>NUCLEOTIDE SEQUENCE</scope>
    <source>
        <tissue evidence="7">Leaf</tissue>
    </source>
</reference>
<keyword evidence="3" id="KW-1015">Disulfide bond</keyword>
<keyword evidence="2 4" id="KW-0813">Transport</keyword>
<dbReference type="InterPro" id="IPR036312">
    <property type="entry name" value="Bifun_inhib/LTP/seed_sf"/>
</dbReference>
<dbReference type="CDD" id="cd01960">
    <property type="entry name" value="nsLTP1"/>
    <property type="match status" value="1"/>
</dbReference>
<dbReference type="Proteomes" id="UP000634136">
    <property type="component" value="Unassembled WGS sequence"/>
</dbReference>
<dbReference type="InterPro" id="IPR016140">
    <property type="entry name" value="Bifunc_inhib/LTP/seed_store"/>
</dbReference>